<dbReference type="EMBL" id="CP052909">
    <property type="protein sequence ID" value="QNJ97957.1"/>
    <property type="molecule type" value="Genomic_DNA"/>
</dbReference>
<dbReference type="Gene3D" id="1.50.10.20">
    <property type="match status" value="1"/>
</dbReference>
<accession>A0A7G8PUE1</accession>
<keyword evidence="1" id="KW-1133">Transmembrane helix</keyword>
<name>A0A7G8PUE1_9FLAO</name>
<keyword evidence="1" id="KW-0812">Transmembrane</keyword>
<feature type="transmembrane region" description="Helical" evidence="1">
    <location>
        <begin position="54"/>
        <end position="71"/>
    </location>
</feature>
<evidence type="ECO:0000313" key="2">
    <source>
        <dbReference type="EMBL" id="QNJ97957.1"/>
    </source>
</evidence>
<dbReference type="Proteomes" id="UP000515514">
    <property type="component" value="Chromosome"/>
</dbReference>
<dbReference type="KEGG" id="alti:ALE3EI_1395"/>
<keyword evidence="1" id="KW-0472">Membrane</keyword>
<dbReference type="AlphaFoldDB" id="A0A7G8PUE1"/>
<evidence type="ECO:0000256" key="1">
    <source>
        <dbReference type="SAM" id="Phobius"/>
    </source>
</evidence>
<proteinExistence type="predicted"/>
<organism evidence="2 3">
    <name type="scientific">Constantimarinum furrinae</name>
    <dbReference type="NCBI Taxonomy" id="2562285"/>
    <lineage>
        <taxon>Bacteria</taxon>
        <taxon>Pseudomonadati</taxon>
        <taxon>Bacteroidota</taxon>
        <taxon>Flavobacteriia</taxon>
        <taxon>Flavobacteriales</taxon>
        <taxon>Flavobacteriaceae</taxon>
        <taxon>Altibacter/Constantimarinum group</taxon>
        <taxon>Constantimarinum</taxon>
    </lineage>
</organism>
<sequence>MLRYAVIAVVKKNTCRYATLAHSKGSLPKSVFSEVIQSYSFGRILKSRMMKTKILFLLFPVLLLGVYFSVFNSEEHLAETKRLLNPIEGCVFMTVMGEQSSKDFNVYKTPDNMSLSVRDGLSWLAKAQLQNGGYGAGSHNAQHVRDPHAVPADPATTAMVATAFLRSGSTLRSGPYATNLKAAINYLLETVERVPSSSPYITDVRNTQIQSKLGQNIDAVLTAQFLANLLDRDLKGVDIKRVERCLDICISKIQSGTDSNGKQKGAGWAGVLQSGLANSALEAAQAVGADVDEEVIERSRNYQKDNYDVTTGGVKTEDGAGVMLYAVSGSVRASAKEARKAQETLDKAKKEGKLGNNENISVENLRKAGLSEEEAIAYNTSYNVYNAAKKTAQQEDVLNGFGNNGGEEFLSFLQTGESLVVNQDSDWKKWYNDMSGRILKIQNNDGSWNGHHCITSPVFCTATSVLLLTVENDIEYLNRVGE</sequence>
<dbReference type="SUPFAM" id="SSF48239">
    <property type="entry name" value="Terpenoid cyclases/Protein prenyltransferases"/>
    <property type="match status" value="1"/>
</dbReference>
<dbReference type="InterPro" id="IPR008930">
    <property type="entry name" value="Terpenoid_cyclase/PrenylTrfase"/>
</dbReference>
<protein>
    <submittedName>
        <fullName evidence="2">Uncharacterized protein</fullName>
    </submittedName>
</protein>
<gene>
    <name evidence="2" type="ORF">ALE3EI_1395</name>
</gene>
<reference evidence="2 3" key="1">
    <citation type="submission" date="2020-04" db="EMBL/GenBank/DDBJ databases">
        <title>Genome sequence of Altibacter aquimarinus strain ALE3EI.</title>
        <authorList>
            <person name="Oh H.-M."/>
            <person name="Jang D."/>
        </authorList>
    </citation>
    <scope>NUCLEOTIDE SEQUENCE [LARGE SCALE GENOMIC DNA]</scope>
    <source>
        <strain evidence="2 3">ALE3EI</strain>
    </source>
</reference>
<evidence type="ECO:0000313" key="3">
    <source>
        <dbReference type="Proteomes" id="UP000515514"/>
    </source>
</evidence>
<keyword evidence="3" id="KW-1185">Reference proteome</keyword>